<gene>
    <name evidence="4" type="ORF">HHUSO_G16751</name>
</gene>
<accession>A0ABR0ZBU6</accession>
<organism evidence="4 5">
    <name type="scientific">Huso huso</name>
    <name type="common">Beluga</name>
    <name type="synonym">Acipenser huso</name>
    <dbReference type="NCBI Taxonomy" id="61971"/>
    <lineage>
        <taxon>Eukaryota</taxon>
        <taxon>Metazoa</taxon>
        <taxon>Chordata</taxon>
        <taxon>Craniata</taxon>
        <taxon>Vertebrata</taxon>
        <taxon>Euteleostomi</taxon>
        <taxon>Actinopterygii</taxon>
        <taxon>Chondrostei</taxon>
        <taxon>Acipenseriformes</taxon>
        <taxon>Acipenseridae</taxon>
        <taxon>Huso</taxon>
    </lineage>
</organism>
<dbReference type="Proteomes" id="UP001369086">
    <property type="component" value="Unassembled WGS sequence"/>
</dbReference>
<protein>
    <submittedName>
        <fullName evidence="4">Myozenin-1-like isoform X1</fullName>
    </submittedName>
</protein>
<dbReference type="Pfam" id="PF05556">
    <property type="entry name" value="Calsarcin"/>
    <property type="match status" value="1"/>
</dbReference>
<reference evidence="4 5" key="1">
    <citation type="submission" date="2021-05" db="EMBL/GenBank/DDBJ databases">
        <authorList>
            <person name="Zahm M."/>
            <person name="Klopp C."/>
            <person name="Cabau C."/>
            <person name="Kuhl H."/>
            <person name="Suciu R."/>
            <person name="Ciorpac M."/>
            <person name="Holostenco D."/>
            <person name="Gessner J."/>
            <person name="Wuertz S."/>
            <person name="Hohne C."/>
            <person name="Stock M."/>
            <person name="Gislard M."/>
            <person name="Lluch J."/>
            <person name="Milhes M."/>
            <person name="Lampietro C."/>
            <person name="Lopez Roques C."/>
            <person name="Donnadieu C."/>
            <person name="Du K."/>
            <person name="Schartl M."/>
            <person name="Guiguen Y."/>
        </authorList>
    </citation>
    <scope>NUCLEOTIDE SEQUENCE [LARGE SCALE GENOMIC DNA]</scope>
    <source>
        <strain evidence="4">Hh-F2</strain>
        <tissue evidence="4">Blood</tissue>
    </source>
</reference>
<evidence type="ECO:0000313" key="5">
    <source>
        <dbReference type="Proteomes" id="UP001369086"/>
    </source>
</evidence>
<comment type="similarity">
    <text evidence="1">Belongs to the myozenin family.</text>
</comment>
<name>A0ABR0ZBU6_HUSHU</name>
<comment type="caution">
    <text evidence="4">The sequence shown here is derived from an EMBL/GenBank/DDBJ whole genome shotgun (WGS) entry which is preliminary data.</text>
</comment>
<evidence type="ECO:0000256" key="1">
    <source>
        <dbReference type="ARBA" id="ARBA00009126"/>
    </source>
</evidence>
<evidence type="ECO:0000256" key="3">
    <source>
        <dbReference type="SAM" id="MobiDB-lite"/>
    </source>
</evidence>
<evidence type="ECO:0000256" key="2">
    <source>
        <dbReference type="ARBA" id="ARBA00022553"/>
    </source>
</evidence>
<feature type="region of interest" description="Disordered" evidence="3">
    <location>
        <begin position="49"/>
        <end position="96"/>
    </location>
</feature>
<evidence type="ECO:0000313" key="4">
    <source>
        <dbReference type="EMBL" id="KAK6482164.1"/>
    </source>
</evidence>
<dbReference type="InterPro" id="IPR008438">
    <property type="entry name" value="MYOZ"/>
</dbReference>
<dbReference type="PANTHER" id="PTHR15941:SF11">
    <property type="entry name" value="MYOZENIN-1"/>
    <property type="match status" value="1"/>
</dbReference>
<feature type="region of interest" description="Disordered" evidence="3">
    <location>
        <begin position="198"/>
        <end position="266"/>
    </location>
</feature>
<dbReference type="PANTHER" id="PTHR15941">
    <property type="entry name" value="MYOZENIN"/>
    <property type="match status" value="1"/>
</dbReference>
<keyword evidence="2" id="KW-0597">Phosphoprotein</keyword>
<sequence>MIDGACEDSGAVLLRKEGIEMERGWVGQGQAGLVRDRLGWSVPSSVSVSSAGLTEEGHGEGGAAPQPHGTAKDSQLQSAAMPLSGTPAPNKRKKSTKVISKIMQGVVDEGELNLGKKISTPKDIMLEELSLLGNKGSKMFKQRQKRVEKFIWENNPDIFNDESMDNFQKFVPSLGGAMQSGHSMMDVGGHLVSGQMVGQAGTGRQQQAPVPPPKPGMGGAGGGAGGARGVAGGAGGGAGGDVTMQTSQGHGEGEAHQSAGKGGSKQSITMVRTYISPWERAMRGNAELTATMRSSMPGPCSHKDLVKYKSFNRTAMPYGGYEKASKLMTFQLPEFDAAPEEPEHPVIYQHDINSAPASTALPSAGWEAGSPTSCLWIWRTCLLKGRPTTCELHRTDTLTHT</sequence>
<feature type="compositionally biased region" description="Gly residues" evidence="3">
    <location>
        <begin position="216"/>
        <end position="240"/>
    </location>
</feature>
<proteinExistence type="inferred from homology"/>
<keyword evidence="5" id="KW-1185">Reference proteome</keyword>
<dbReference type="EMBL" id="JAHFZB010000014">
    <property type="protein sequence ID" value="KAK6482164.1"/>
    <property type="molecule type" value="Genomic_DNA"/>
</dbReference>